<sequence length="482" mass="51072">MTTTLTTREDINLDSVFCVAWKNDTVAIGDKALQCIAECRASFLKLIESDPPPVIYGVTTAMGELASRKLERDERDRHARIKAFAAATSFGEPLPERVVRAIVLARLTNFIEGNAATTPRVAQAVAAMLDGGPMPVVPSQGQGGAGEILALYPLFAALTAGLELEVKERGSLINGSPCAAALVADAALAARRRVAMAHKVFALSIEAFRAPLEHYDAALDGLWGDEHEAAALSGLRQFLVGAGDGRRNYQAPVSYRIVPRVLGHAHRALAGAEQAATVSLASISDNPVYIPPDEAHPLGRCISTGGYHNAMATPALDDLAAIWADLCLLCDRHASKLLNGKVSLLPDLLMTGRHWADSDGHGNVGYVPMAITGYLEQAKLAAQRTFIPGTESAGAGQDDVATTAFFAWTKEATAGRCLDAAMAMLAMIASQALHVTERAAPPALQSFVADIRKIVPPVDADRVLGPELAKLADWFTGQVFEA</sequence>
<evidence type="ECO:0000313" key="1">
    <source>
        <dbReference type="EMBL" id="MBA1139431.1"/>
    </source>
</evidence>
<dbReference type="InterPro" id="IPR001106">
    <property type="entry name" value="Aromatic_Lyase"/>
</dbReference>
<dbReference type="Gene3D" id="1.20.200.10">
    <property type="entry name" value="Fumarase/aspartase (Central domain)"/>
    <property type="match status" value="1"/>
</dbReference>
<protein>
    <submittedName>
        <fullName evidence="1">Aromatic amino acid lyase</fullName>
    </submittedName>
</protein>
<dbReference type="Proteomes" id="UP000558284">
    <property type="component" value="Unassembled WGS sequence"/>
</dbReference>
<accession>A0A838B029</accession>
<dbReference type="RefSeq" id="WP_181056102.1">
    <property type="nucleotide sequence ID" value="NZ_JACDTY010000001.1"/>
</dbReference>
<dbReference type="PANTHER" id="PTHR10362">
    <property type="entry name" value="HISTIDINE AMMONIA-LYASE"/>
    <property type="match status" value="1"/>
</dbReference>
<organism evidence="1 2">
    <name type="scientific">Mesorhizobium neociceri</name>
    <dbReference type="NCBI Taxonomy" id="1307853"/>
    <lineage>
        <taxon>Bacteria</taxon>
        <taxon>Pseudomonadati</taxon>
        <taxon>Pseudomonadota</taxon>
        <taxon>Alphaproteobacteria</taxon>
        <taxon>Hyphomicrobiales</taxon>
        <taxon>Phyllobacteriaceae</taxon>
        <taxon>Mesorhizobium</taxon>
    </lineage>
</organism>
<dbReference type="InterPro" id="IPR008948">
    <property type="entry name" value="L-Aspartase-like"/>
</dbReference>
<evidence type="ECO:0000313" key="2">
    <source>
        <dbReference type="Proteomes" id="UP000558284"/>
    </source>
</evidence>
<dbReference type="GO" id="GO:0016841">
    <property type="term" value="F:ammonia-lyase activity"/>
    <property type="evidence" value="ECO:0007669"/>
    <property type="project" value="UniProtKB-ARBA"/>
</dbReference>
<dbReference type="SUPFAM" id="SSF48557">
    <property type="entry name" value="L-aspartase-like"/>
    <property type="match status" value="1"/>
</dbReference>
<keyword evidence="2" id="KW-1185">Reference proteome</keyword>
<comment type="caution">
    <text evidence="1">The sequence shown here is derived from an EMBL/GenBank/DDBJ whole genome shotgun (WGS) entry which is preliminary data.</text>
</comment>
<dbReference type="AlphaFoldDB" id="A0A838B029"/>
<keyword evidence="1" id="KW-0456">Lyase</keyword>
<name>A0A838B029_9HYPH</name>
<dbReference type="EMBL" id="JACDTY010000001">
    <property type="protein sequence ID" value="MBA1139431.1"/>
    <property type="molecule type" value="Genomic_DNA"/>
</dbReference>
<gene>
    <name evidence="1" type="ORF">H0241_04050</name>
</gene>
<dbReference type="Pfam" id="PF00221">
    <property type="entry name" value="Lyase_aromatic"/>
    <property type="match status" value="2"/>
</dbReference>
<proteinExistence type="predicted"/>
<reference evidence="1 2" key="1">
    <citation type="submission" date="2020-07" db="EMBL/GenBank/DDBJ databases">
        <title>Definition of the novel symbiovar canariense within Mesorhizobium novociceri, a new species of genus Mesorhizobium nodulating Cicer canariense in the Caldera de Taburiente National Park (La Palma, Canary Islands).</title>
        <authorList>
            <person name="Leon-Barrios M."/>
            <person name="Perez-Yepez J."/>
            <person name="Flores-Felix J.D."/>
            <person name="Ramirez-Baena M.H."/>
            <person name="Pulido-Suarez L."/>
            <person name="Igual J.M."/>
            <person name="Velazquez E."/>
            <person name="Peix A."/>
        </authorList>
    </citation>
    <scope>NUCLEOTIDE SEQUENCE [LARGE SCALE GENOMIC DNA]</scope>
    <source>
        <strain evidence="1 2">CCANP35</strain>
    </source>
</reference>